<keyword evidence="5" id="KW-0812">Transmembrane</keyword>
<dbReference type="PANTHER" id="PTHR30026:SF20">
    <property type="entry name" value="OUTER MEMBRANE PROTEIN TOLC"/>
    <property type="match status" value="1"/>
</dbReference>
<gene>
    <name evidence="9" type="ORF">ACFPTN_07335</name>
</gene>
<evidence type="ECO:0000313" key="10">
    <source>
        <dbReference type="Proteomes" id="UP001595974"/>
    </source>
</evidence>
<evidence type="ECO:0000256" key="7">
    <source>
        <dbReference type="ARBA" id="ARBA00023237"/>
    </source>
</evidence>
<evidence type="ECO:0000256" key="2">
    <source>
        <dbReference type="ARBA" id="ARBA00007613"/>
    </source>
</evidence>
<dbReference type="SUPFAM" id="SSF56954">
    <property type="entry name" value="Outer membrane efflux proteins (OEP)"/>
    <property type="match status" value="1"/>
</dbReference>
<feature type="signal peptide" evidence="8">
    <location>
        <begin position="1"/>
        <end position="35"/>
    </location>
</feature>
<dbReference type="InterPro" id="IPR003423">
    <property type="entry name" value="OMP_efflux"/>
</dbReference>
<dbReference type="Gene3D" id="1.20.1600.10">
    <property type="entry name" value="Outer membrane efflux proteins (OEP)"/>
    <property type="match status" value="1"/>
</dbReference>
<keyword evidence="6" id="KW-0472">Membrane</keyword>
<dbReference type="PANTHER" id="PTHR30026">
    <property type="entry name" value="OUTER MEMBRANE PROTEIN TOLC"/>
    <property type="match status" value="1"/>
</dbReference>
<keyword evidence="7" id="KW-0998">Cell outer membrane</keyword>
<evidence type="ECO:0000313" key="9">
    <source>
        <dbReference type="EMBL" id="MFC5769184.1"/>
    </source>
</evidence>
<protein>
    <submittedName>
        <fullName evidence="9">TolC family outer membrane protein</fullName>
    </submittedName>
</protein>
<evidence type="ECO:0000256" key="3">
    <source>
        <dbReference type="ARBA" id="ARBA00022448"/>
    </source>
</evidence>
<name>A0ABW1AQ23_9RHOO</name>
<keyword evidence="8" id="KW-0732">Signal</keyword>
<organism evidence="9 10">
    <name type="scientific">Thauera sinica</name>
    <dbReference type="NCBI Taxonomy" id="2665146"/>
    <lineage>
        <taxon>Bacteria</taxon>
        <taxon>Pseudomonadati</taxon>
        <taxon>Pseudomonadota</taxon>
        <taxon>Betaproteobacteria</taxon>
        <taxon>Rhodocyclales</taxon>
        <taxon>Zoogloeaceae</taxon>
        <taxon>Thauera</taxon>
    </lineage>
</organism>
<evidence type="ECO:0000256" key="1">
    <source>
        <dbReference type="ARBA" id="ARBA00004442"/>
    </source>
</evidence>
<dbReference type="InterPro" id="IPR051906">
    <property type="entry name" value="TolC-like"/>
</dbReference>
<dbReference type="Pfam" id="PF02321">
    <property type="entry name" value="OEP"/>
    <property type="match status" value="2"/>
</dbReference>
<reference evidence="10" key="1">
    <citation type="journal article" date="2019" name="Int. J. Syst. Evol. Microbiol.">
        <title>The Global Catalogue of Microorganisms (GCM) 10K type strain sequencing project: providing services to taxonomists for standard genome sequencing and annotation.</title>
        <authorList>
            <consortium name="The Broad Institute Genomics Platform"/>
            <consortium name="The Broad Institute Genome Sequencing Center for Infectious Disease"/>
            <person name="Wu L."/>
            <person name="Ma J."/>
        </authorList>
    </citation>
    <scope>NUCLEOTIDE SEQUENCE [LARGE SCALE GENOMIC DNA]</scope>
    <source>
        <strain evidence="10">SHR3</strain>
    </source>
</reference>
<evidence type="ECO:0000256" key="6">
    <source>
        <dbReference type="ARBA" id="ARBA00023136"/>
    </source>
</evidence>
<keyword evidence="3" id="KW-0813">Transport</keyword>
<sequence>MRGTAHSALSRGAAWRAAAAALGLAALLPAPPAAALDLLDSYRLALQNDARHQASRAQAAASREAVPQARAQLLPSVSASLTRSRNSTEREAPDVFGRTATDSFDYVSSNYALTLRQPVLRMYGFAQYRQARHQVEGAEATLDRSLQDLLVRLAGAYFDALLAQDQHALVIAQKEAYAAQLEASKRAFAAGQGTRTDIDDAQARYDLTLAQELEASQNLGYTRRQLQTIIDRPVDALAALDPARMELQPPQPADAEEWIARGEEVNPELRALRADIEVARQELDKARAGHYPTVDLVAQRSRSESENNVSIDTRYLTTLVGVQVNVPLFAGGYTVSQTRQALAGIERAEQQYEARRREVGQEIRKEFQNVAEGVLRVRALEQAERSAGQAVFSNQKGFQAGTRSRIDILDAQQQRVSVKRDLAVARYRYIVSRLRLQSLVGTLDEPGIEAVNAWLAPPAGRAPEN</sequence>
<comment type="similarity">
    <text evidence="2">Belongs to the outer membrane factor (OMF) (TC 1.B.17) family.</text>
</comment>
<evidence type="ECO:0000256" key="5">
    <source>
        <dbReference type="ARBA" id="ARBA00022692"/>
    </source>
</evidence>
<dbReference type="EMBL" id="JBHSOG010000024">
    <property type="protein sequence ID" value="MFC5769184.1"/>
    <property type="molecule type" value="Genomic_DNA"/>
</dbReference>
<evidence type="ECO:0000256" key="4">
    <source>
        <dbReference type="ARBA" id="ARBA00022452"/>
    </source>
</evidence>
<keyword evidence="10" id="KW-1185">Reference proteome</keyword>
<comment type="subcellular location">
    <subcellularLocation>
        <location evidence="1">Cell outer membrane</location>
    </subcellularLocation>
</comment>
<dbReference type="RefSeq" id="WP_096451696.1">
    <property type="nucleotide sequence ID" value="NZ_JBHSOG010000024.1"/>
</dbReference>
<accession>A0ABW1AQ23</accession>
<evidence type="ECO:0000256" key="8">
    <source>
        <dbReference type="SAM" id="SignalP"/>
    </source>
</evidence>
<comment type="caution">
    <text evidence="9">The sequence shown here is derived from an EMBL/GenBank/DDBJ whole genome shotgun (WGS) entry which is preliminary data.</text>
</comment>
<dbReference type="NCBIfam" id="TIGR01844">
    <property type="entry name" value="type_I_sec_TolC"/>
    <property type="match status" value="1"/>
</dbReference>
<feature type="chain" id="PRO_5047500978" evidence="8">
    <location>
        <begin position="36"/>
        <end position="465"/>
    </location>
</feature>
<keyword evidence="4" id="KW-1134">Transmembrane beta strand</keyword>
<dbReference type="Proteomes" id="UP001595974">
    <property type="component" value="Unassembled WGS sequence"/>
</dbReference>
<dbReference type="InterPro" id="IPR010130">
    <property type="entry name" value="T1SS_OMP_TolC"/>
</dbReference>
<proteinExistence type="inferred from homology"/>